<dbReference type="SUPFAM" id="SSF160631">
    <property type="entry name" value="SMI1/KNR4-like"/>
    <property type="match status" value="1"/>
</dbReference>
<sequence>MGTTLPTDYKQLVDTYGGGVFDDAIWLLEPWCPNEFYDLLTENEDRADILAQLWKLGEPKPAALEEDGNRVIAWALTENGDYLYWLARPEQDPDEWTVMVKEGRGPLWESHPMGCAQFIEAALLTGSARSEIFADYPLDEHQFRSSESFL</sequence>
<dbReference type="InterPro" id="IPR037883">
    <property type="entry name" value="Knr4/Smi1-like_sf"/>
</dbReference>
<dbReference type="Proteomes" id="UP000011740">
    <property type="component" value="Unassembled WGS sequence"/>
</dbReference>
<dbReference type="eggNOG" id="ENOG5030FDY">
    <property type="taxonomic scope" value="Bacteria"/>
</dbReference>
<dbReference type="AlphaFoldDB" id="M3BLQ4"/>
<protein>
    <recommendedName>
        <fullName evidence="3">Knr4/Smi1-like domain-containing protein</fullName>
    </recommendedName>
</protein>
<evidence type="ECO:0000313" key="1">
    <source>
        <dbReference type="EMBL" id="EMF00525.1"/>
    </source>
</evidence>
<dbReference type="EMBL" id="AORZ01000025">
    <property type="protein sequence ID" value="EMF00525.1"/>
    <property type="molecule type" value="Genomic_DNA"/>
</dbReference>
<gene>
    <name evidence="1" type="ORF">H340_10810</name>
</gene>
<dbReference type="STRING" id="1223523.H340_10810"/>
<comment type="caution">
    <text evidence="1">The sequence shown here is derived from an EMBL/GenBank/DDBJ whole genome shotgun (WGS) entry which is preliminary data.</text>
</comment>
<accession>M3BLQ4</accession>
<proteinExistence type="predicted"/>
<evidence type="ECO:0000313" key="2">
    <source>
        <dbReference type="Proteomes" id="UP000011740"/>
    </source>
</evidence>
<reference evidence="1 2" key="1">
    <citation type="journal article" date="2013" name="Genome Announc.">
        <title>Whole-Genome Shotgun Assembly and Analysis of the Genome of Streptomyces mobaraensis DSM 40847, a Strain for Industrial Production of Microbial Transglutaminase.</title>
        <authorList>
            <person name="Yang H."/>
            <person name="He T."/>
            <person name="Wu W."/>
            <person name="Zhu W."/>
            <person name="Lu B."/>
            <person name="Sun W."/>
        </authorList>
    </citation>
    <scope>NUCLEOTIDE SEQUENCE [LARGE SCALE GENOMIC DNA]</scope>
    <source>
        <strain evidence="1 2">DSM 40847</strain>
    </source>
</reference>
<evidence type="ECO:0008006" key="3">
    <source>
        <dbReference type="Google" id="ProtNLM"/>
    </source>
</evidence>
<organism evidence="1 2">
    <name type="scientific">Streptomyces mobaraensis (strain ATCC 29032 / DSM 40847 / JCM 4168 / NBRC 13819 / NCIMB 11159 / IPCR 16-22)</name>
    <dbReference type="NCBI Taxonomy" id="1223523"/>
    <lineage>
        <taxon>Bacteria</taxon>
        <taxon>Bacillati</taxon>
        <taxon>Actinomycetota</taxon>
        <taxon>Actinomycetes</taxon>
        <taxon>Kitasatosporales</taxon>
        <taxon>Streptomycetaceae</taxon>
        <taxon>Streptomyces</taxon>
    </lineage>
</organism>
<name>M3BLQ4_STRM1</name>